<evidence type="ECO:0000313" key="9">
    <source>
        <dbReference type="Proteomes" id="UP000312032"/>
    </source>
</evidence>
<dbReference type="InterPro" id="IPR049704">
    <property type="entry name" value="Aminotrans_3_PPA_site"/>
</dbReference>
<keyword evidence="9" id="KW-1185">Reference proteome</keyword>
<comment type="similarity">
    <text evidence="7">Belongs to the class-III pyridoxal-phosphate-dependent aminotransferase family. BioA subfamily.</text>
</comment>
<evidence type="ECO:0000256" key="3">
    <source>
        <dbReference type="ARBA" id="ARBA00022679"/>
    </source>
</evidence>
<evidence type="ECO:0000256" key="2">
    <source>
        <dbReference type="ARBA" id="ARBA00022576"/>
    </source>
</evidence>
<feature type="binding site" evidence="7">
    <location>
        <begin position="309"/>
        <end position="310"/>
    </location>
    <ligand>
        <name>pyridoxal 5'-phosphate</name>
        <dbReference type="ChEBI" id="CHEBI:597326"/>
    </ligand>
</feature>
<sequence length="426" mass="45541">MLGWVTLSLNTSAIEQFDSAHLWHPYAPAHAGSRVVTSAEGVHITLGSGEKVIDAMSSWWCAIHGHRHPHLMAAAHAQLDILPHVMFGGLTHEPAVRAGDLLLQLTDHAFSSVFFADSGSVSVEVAIKMALQYARATGHPERTKLMTWRSGYHGDTFGAMGVCDPINGMHHLFSGTLAQATFAPAPPVWDAPEEEVAAYLRQCELEVTDDVAAVIIEPVVQGAGGMRFHHPRLVAGIRQLCTRRGILMIADEIATGFGRSGSLFATLDHGVVPDIMCVGKALTGGTMTLAAVMATSEITDGVGTLMHGPTFMANPLACAVAAASLELIQRGDWRTQVAQIEEWLRQGLAGIEGSAAVADVRVLGAIGVIEMREDVDMARATEAAISYGVWLRPFGRLVYTMPPFICTRSDIAAICDAMRAIVAAHE</sequence>
<dbReference type="PROSITE" id="PS00600">
    <property type="entry name" value="AA_TRANSFER_CLASS_3"/>
    <property type="match status" value="1"/>
</dbReference>
<feature type="binding site" evidence="7">
    <location>
        <position position="59"/>
    </location>
    <ligand>
        <name>substrate</name>
    </ligand>
</feature>
<comment type="caution">
    <text evidence="8">The sequence shown here is derived from an EMBL/GenBank/DDBJ whole genome shotgun (WGS) entry which is preliminary data.</text>
</comment>
<proteinExistence type="inferred from homology"/>
<comment type="pathway">
    <text evidence="7">Cofactor biosynthesis; biotin biosynthesis; 7,8-diaminononanoate from 8-amino-7-oxononanoate (SAM route): step 1/1.</text>
</comment>
<organism evidence="8 9">
    <name type="scientific">Corynebacterium tapiri</name>
    <dbReference type="NCBI Taxonomy" id="1448266"/>
    <lineage>
        <taxon>Bacteria</taxon>
        <taxon>Bacillati</taxon>
        <taxon>Actinomycetota</taxon>
        <taxon>Actinomycetes</taxon>
        <taxon>Mycobacteriales</taxon>
        <taxon>Corynebacteriaceae</taxon>
        <taxon>Corynebacterium</taxon>
    </lineage>
</organism>
<dbReference type="CDD" id="cd00610">
    <property type="entry name" value="OAT_like"/>
    <property type="match status" value="1"/>
</dbReference>
<dbReference type="EC" id="2.6.1.62" evidence="7"/>
<protein>
    <recommendedName>
        <fullName evidence="7">Adenosylmethionine-8-amino-7-oxononanoate aminotransferase</fullName>
        <ecNumber evidence="7">2.6.1.62</ecNumber>
    </recommendedName>
    <alternativeName>
        <fullName evidence="7">7,8-diamino-pelargonic acid aminotransferase</fullName>
        <shortName evidence="7">DAPA AT</shortName>
        <shortName evidence="7">DAPA aminotransferase</shortName>
    </alternativeName>
    <alternativeName>
        <fullName evidence="7">7,8-diaminononanoate synthase</fullName>
        <shortName evidence="7">DANS</shortName>
    </alternativeName>
    <alternativeName>
        <fullName evidence="7">Diaminopelargonic acid synthase</fullName>
    </alternativeName>
</protein>
<keyword evidence="7" id="KW-0963">Cytoplasm</keyword>
<dbReference type="UniPathway" id="UPA00078">
    <property type="reaction ID" value="UER00160"/>
</dbReference>
<dbReference type="InterPro" id="IPR015421">
    <property type="entry name" value="PyrdxlP-dep_Trfase_major"/>
</dbReference>
<evidence type="ECO:0000256" key="6">
    <source>
        <dbReference type="ARBA" id="ARBA00022898"/>
    </source>
</evidence>
<dbReference type="NCBIfam" id="TIGR00508">
    <property type="entry name" value="bioA"/>
    <property type="match status" value="1"/>
</dbReference>
<dbReference type="SUPFAM" id="SSF53383">
    <property type="entry name" value="PLP-dependent transferases"/>
    <property type="match status" value="1"/>
</dbReference>
<feature type="binding site" evidence="7">
    <location>
        <position position="152"/>
    </location>
    <ligand>
        <name>substrate</name>
    </ligand>
</feature>
<dbReference type="GO" id="GO:0030170">
    <property type="term" value="F:pyridoxal phosphate binding"/>
    <property type="evidence" value="ECO:0007669"/>
    <property type="project" value="UniProtKB-UniRule"/>
</dbReference>
<dbReference type="PANTHER" id="PTHR42684:SF17">
    <property type="entry name" value="ADENOSYLMETHIONINE-8-AMINO-7-OXONONANOATE AMINOTRANSFERASE"/>
    <property type="match status" value="1"/>
</dbReference>
<dbReference type="Proteomes" id="UP000312032">
    <property type="component" value="Unassembled WGS sequence"/>
</dbReference>
<dbReference type="InterPro" id="IPR005814">
    <property type="entry name" value="Aminotrans_3"/>
</dbReference>
<feature type="binding site" evidence="7">
    <location>
        <position position="392"/>
    </location>
    <ligand>
        <name>substrate</name>
    </ligand>
</feature>
<dbReference type="Pfam" id="PF00202">
    <property type="entry name" value="Aminotran_3"/>
    <property type="match status" value="1"/>
</dbReference>
<evidence type="ECO:0000313" key="8">
    <source>
        <dbReference type="EMBL" id="TNL97656.1"/>
    </source>
</evidence>
<keyword evidence="5 7" id="KW-0093">Biotin biosynthesis</keyword>
<reference evidence="8 9" key="1">
    <citation type="submission" date="2019-06" db="EMBL/GenBank/DDBJ databases">
        <authorList>
            <person name="Li J."/>
        </authorList>
    </citation>
    <scope>NUCLEOTIDE SEQUENCE [LARGE SCALE GENOMIC DNA]</scope>
    <source>
        <strain evidence="8 9">LMG 28165</strain>
    </source>
</reference>
<comment type="subcellular location">
    <subcellularLocation>
        <location evidence="7">Cytoplasm</location>
    </subcellularLocation>
</comment>
<dbReference type="NCBIfam" id="NF004624">
    <property type="entry name" value="PRK05964.1"/>
    <property type="match status" value="1"/>
</dbReference>
<dbReference type="Gene3D" id="3.90.1150.10">
    <property type="entry name" value="Aspartate Aminotransferase, domain 1"/>
    <property type="match status" value="1"/>
</dbReference>
<dbReference type="PANTHER" id="PTHR42684">
    <property type="entry name" value="ADENOSYLMETHIONINE-8-AMINO-7-OXONONANOATE AMINOTRANSFERASE"/>
    <property type="match status" value="1"/>
</dbReference>
<comment type="function">
    <text evidence="7">Catalyzes the transfer of the alpha-amino group from S-adenosyl-L-methionine (SAM) to 7-keto-8-aminopelargonic acid (KAPA) to form 7,8-diaminopelargonic acid (DAPA). It is the only aminotransferase known to utilize SAM as an amino donor.</text>
</comment>
<feature type="binding site" evidence="7">
    <location>
        <position position="280"/>
    </location>
    <ligand>
        <name>substrate</name>
    </ligand>
</feature>
<keyword evidence="3 7" id="KW-0808">Transferase</keyword>
<feature type="binding site" evidence="7">
    <location>
        <position position="251"/>
    </location>
    <ligand>
        <name>pyridoxal 5'-phosphate</name>
        <dbReference type="ChEBI" id="CHEBI:597326"/>
    </ligand>
</feature>
<feature type="site" description="Participates in the substrate recognition with KAPA and in a stacking interaction with the adenine ring of SAM" evidence="7">
    <location>
        <position position="26"/>
    </location>
</feature>
<evidence type="ECO:0000256" key="5">
    <source>
        <dbReference type="ARBA" id="ARBA00022756"/>
    </source>
</evidence>
<keyword evidence="2 7" id="KW-0032">Aminotransferase</keyword>
<evidence type="ECO:0000256" key="7">
    <source>
        <dbReference type="HAMAP-Rule" id="MF_00834"/>
    </source>
</evidence>
<dbReference type="GO" id="GO:0009102">
    <property type="term" value="P:biotin biosynthetic process"/>
    <property type="evidence" value="ECO:0007669"/>
    <property type="project" value="UniProtKB-UniRule"/>
</dbReference>
<evidence type="ECO:0000256" key="4">
    <source>
        <dbReference type="ARBA" id="ARBA00022691"/>
    </source>
</evidence>
<comment type="cofactor">
    <cofactor evidence="1 7">
        <name>pyridoxal 5'-phosphate</name>
        <dbReference type="ChEBI" id="CHEBI:597326"/>
    </cofactor>
</comment>
<dbReference type="InterPro" id="IPR015424">
    <property type="entry name" value="PyrdxlP-dep_Trfase"/>
</dbReference>
<feature type="binding site" evidence="7">
    <location>
        <position position="308"/>
    </location>
    <ligand>
        <name>substrate</name>
    </ligand>
</feature>
<dbReference type="OrthoDB" id="9801052at2"/>
<dbReference type="InterPro" id="IPR005815">
    <property type="entry name" value="BioA"/>
</dbReference>
<feature type="modified residue" description="N6-(pyridoxal phosphate)lysine" evidence="7">
    <location>
        <position position="280"/>
    </location>
</feature>
<accession>A0A5C4U413</accession>
<comment type="subunit">
    <text evidence="7">Homodimer.</text>
</comment>
<keyword evidence="6 7" id="KW-0663">Pyridoxal phosphate</keyword>
<dbReference type="GO" id="GO:0005737">
    <property type="term" value="C:cytoplasm"/>
    <property type="evidence" value="ECO:0007669"/>
    <property type="project" value="UniProtKB-SubCell"/>
</dbReference>
<dbReference type="GO" id="GO:0004015">
    <property type="term" value="F:adenosylmethionine-8-amino-7-oxononanoate transaminase activity"/>
    <property type="evidence" value="ECO:0007669"/>
    <property type="project" value="UniProtKB-UniRule"/>
</dbReference>
<dbReference type="HAMAP" id="MF_00834">
    <property type="entry name" value="BioA"/>
    <property type="match status" value="1"/>
</dbReference>
<feature type="binding site" evidence="7">
    <location>
        <begin position="119"/>
        <end position="120"/>
    </location>
    <ligand>
        <name>pyridoxal 5'-phosphate</name>
        <dbReference type="ChEBI" id="CHEBI:597326"/>
    </ligand>
</feature>
<dbReference type="AlphaFoldDB" id="A0A5C4U413"/>
<keyword evidence="4 7" id="KW-0949">S-adenosyl-L-methionine</keyword>
<dbReference type="InterPro" id="IPR015422">
    <property type="entry name" value="PyrdxlP-dep_Trfase_small"/>
</dbReference>
<name>A0A5C4U413_9CORY</name>
<gene>
    <name evidence="7" type="primary">bioA</name>
    <name evidence="8" type="ORF">FHE74_06105</name>
</gene>
<comment type="catalytic activity">
    <reaction evidence="7">
        <text>(8S)-8-amino-7-oxononanoate + S-adenosyl-L-methionine = S-adenosyl-4-methylsulfanyl-2-oxobutanoate + (7R,8S)-7,8-diammoniononanoate</text>
        <dbReference type="Rhea" id="RHEA:16861"/>
        <dbReference type="ChEBI" id="CHEBI:16490"/>
        <dbReference type="ChEBI" id="CHEBI:59789"/>
        <dbReference type="ChEBI" id="CHEBI:149468"/>
        <dbReference type="ChEBI" id="CHEBI:149469"/>
        <dbReference type="EC" id="2.6.1.62"/>
    </reaction>
</comment>
<dbReference type="FunFam" id="3.40.640.10:FF:000004">
    <property type="entry name" value="Acetylornithine aminotransferase"/>
    <property type="match status" value="1"/>
</dbReference>
<dbReference type="EMBL" id="VDHJ01000007">
    <property type="protein sequence ID" value="TNL97656.1"/>
    <property type="molecule type" value="Genomic_DNA"/>
</dbReference>
<evidence type="ECO:0000256" key="1">
    <source>
        <dbReference type="ARBA" id="ARBA00001933"/>
    </source>
</evidence>
<dbReference type="Gene3D" id="3.40.640.10">
    <property type="entry name" value="Type I PLP-dependent aspartate aminotransferase-like (Major domain)"/>
    <property type="match status" value="1"/>
</dbReference>